<dbReference type="EMBL" id="QYUK01000011">
    <property type="protein sequence ID" value="RJF86544.1"/>
    <property type="molecule type" value="Genomic_DNA"/>
</dbReference>
<dbReference type="SUPFAM" id="SSF56925">
    <property type="entry name" value="OMPA-like"/>
    <property type="match status" value="1"/>
</dbReference>
<dbReference type="InterPro" id="IPR011250">
    <property type="entry name" value="OMP/PagP_B-barrel"/>
</dbReference>
<dbReference type="Proteomes" id="UP000284605">
    <property type="component" value="Unassembled WGS sequence"/>
</dbReference>
<organism evidence="2 3">
    <name type="scientific">Oleomonas cavernae</name>
    <dbReference type="NCBI Taxonomy" id="2320859"/>
    <lineage>
        <taxon>Bacteria</taxon>
        <taxon>Pseudomonadati</taxon>
        <taxon>Pseudomonadota</taxon>
        <taxon>Alphaproteobacteria</taxon>
        <taxon>Acetobacterales</taxon>
        <taxon>Acetobacteraceae</taxon>
        <taxon>Oleomonas</taxon>
    </lineage>
</organism>
<comment type="caution">
    <text evidence="2">The sequence shown here is derived from an EMBL/GenBank/DDBJ whole genome shotgun (WGS) entry which is preliminary data.</text>
</comment>
<dbReference type="AlphaFoldDB" id="A0A418W9D3"/>
<sequence length="583" mass="63429">MSYRVKTGYRHLGPALLCLAGLAAGAPAWAQDAAPSSNATVNLINLMVKRGLITRADADGLIAQAEAEAAAARTAVATPAGAGTAVAVPSPDGTVRVQYVPEMVRKQIRDEVRTEVMAQAKREGWATPNAIPDWTQRLKFSGDIRLRYEGDYFGNENANTGEFPNFNAINTGNPYDVSDTNPNFAPQLNVDQDRERLRLRARLGVVAQLGNGFSAGVRVATGDSNSPVSTNQSLGGSGGDFSKYAIWLDRGYVRYRAKMTDALDVTVDGGRFDNPFFGTDLLWDDDLGFDGLALSATYAVDKELQPFAVLGAFPVYNTDFNFASNQPAKFESHDKWLYGAQAGVDWKFAEDYRLKAGLSYYHYENIRGERSSPCLVLSAADACDTDLTRPSFAQKGNTYMALRSISPTADNGNGTTDQFQYFGLATGFRELALTARLDLAQFDPIRVTLDGEYVKNLAFDESRARTLGINNRAPTPDGTTPGEFEGGDTGYMARLTVGTESLKQRWDWNLRFAYKYIESDAIVDGFNDSDFGLGGTNLEGFLIGGNLALNENVFAGMRWQSADSIAGAPYAVDVFQADLNARF</sequence>
<reference evidence="2 3" key="1">
    <citation type="submission" date="2018-09" db="EMBL/GenBank/DDBJ databases">
        <authorList>
            <person name="Zhu H."/>
        </authorList>
    </citation>
    <scope>NUCLEOTIDE SEQUENCE [LARGE SCALE GENOMIC DNA]</scope>
    <source>
        <strain evidence="2 3">K1W22B-8</strain>
    </source>
</reference>
<protein>
    <recommendedName>
        <fullName evidence="4">Porin</fullName>
    </recommendedName>
</protein>
<name>A0A418W9D3_9PROT</name>
<dbReference type="Pfam" id="PF16930">
    <property type="entry name" value="Porin_5"/>
    <property type="match status" value="1"/>
</dbReference>
<accession>A0A418W9D3</accession>
<feature type="chain" id="PRO_5019533943" description="Porin" evidence="1">
    <location>
        <begin position="31"/>
        <end position="583"/>
    </location>
</feature>
<evidence type="ECO:0000256" key="1">
    <source>
        <dbReference type="SAM" id="SignalP"/>
    </source>
</evidence>
<dbReference type="InterPro" id="IPR032638">
    <property type="entry name" value="Porin_5"/>
</dbReference>
<keyword evidence="3" id="KW-1185">Reference proteome</keyword>
<dbReference type="Gene3D" id="2.40.160.20">
    <property type="match status" value="1"/>
</dbReference>
<evidence type="ECO:0000313" key="3">
    <source>
        <dbReference type="Proteomes" id="UP000284605"/>
    </source>
</evidence>
<evidence type="ECO:0000313" key="2">
    <source>
        <dbReference type="EMBL" id="RJF86544.1"/>
    </source>
</evidence>
<feature type="signal peptide" evidence="1">
    <location>
        <begin position="1"/>
        <end position="30"/>
    </location>
</feature>
<dbReference type="RefSeq" id="WP_119777189.1">
    <property type="nucleotide sequence ID" value="NZ_QYUK01000011.1"/>
</dbReference>
<evidence type="ECO:0008006" key="4">
    <source>
        <dbReference type="Google" id="ProtNLM"/>
    </source>
</evidence>
<proteinExistence type="predicted"/>
<dbReference type="OrthoDB" id="5372286at2"/>
<gene>
    <name evidence="2" type="ORF">D3874_05505</name>
</gene>
<keyword evidence="1" id="KW-0732">Signal</keyword>